<dbReference type="Proteomes" id="UP001386955">
    <property type="component" value="Unassembled WGS sequence"/>
</dbReference>
<feature type="compositionally biased region" description="Low complexity" evidence="1">
    <location>
        <begin position="91"/>
        <end position="110"/>
    </location>
</feature>
<evidence type="ECO:0000313" key="3">
    <source>
        <dbReference type="Proteomes" id="UP001386955"/>
    </source>
</evidence>
<sequence length="119" mass="12447">MQMDEAKEKEIASRTAAQITAGIASRPPRSPQRSRFGAVPPGRALQAALHRCVFSRADPVGDLGFGAALRAPAVLRRVSNRPDPVESWNFGASSAARSSGSPSPSNGSTPRVSTIPDPV</sequence>
<feature type="region of interest" description="Disordered" evidence="1">
    <location>
        <begin position="80"/>
        <end position="119"/>
    </location>
</feature>
<feature type="compositionally biased region" description="Basic and acidic residues" evidence="1">
    <location>
        <begin position="1"/>
        <end position="12"/>
    </location>
</feature>
<name>A0AAN9SBC4_PSOTE</name>
<evidence type="ECO:0000313" key="2">
    <source>
        <dbReference type="EMBL" id="KAK7392580.1"/>
    </source>
</evidence>
<gene>
    <name evidence="2" type="ORF">VNO78_21023</name>
</gene>
<feature type="compositionally biased region" description="Low complexity" evidence="1">
    <location>
        <begin position="25"/>
        <end position="35"/>
    </location>
</feature>
<comment type="caution">
    <text evidence="2">The sequence shown here is derived from an EMBL/GenBank/DDBJ whole genome shotgun (WGS) entry which is preliminary data.</text>
</comment>
<dbReference type="AlphaFoldDB" id="A0AAN9SBC4"/>
<evidence type="ECO:0000256" key="1">
    <source>
        <dbReference type="SAM" id="MobiDB-lite"/>
    </source>
</evidence>
<reference evidence="2 3" key="1">
    <citation type="submission" date="2024-01" db="EMBL/GenBank/DDBJ databases">
        <title>The genomes of 5 underutilized Papilionoideae crops provide insights into root nodulation and disease resistanc.</title>
        <authorList>
            <person name="Jiang F."/>
        </authorList>
    </citation>
    <scope>NUCLEOTIDE SEQUENCE [LARGE SCALE GENOMIC DNA]</scope>
    <source>
        <strain evidence="2">DUOXIRENSHENG_FW03</strain>
        <tissue evidence="2">Leaves</tissue>
    </source>
</reference>
<accession>A0AAN9SBC4</accession>
<organism evidence="2 3">
    <name type="scientific">Psophocarpus tetragonolobus</name>
    <name type="common">Winged bean</name>
    <name type="synonym">Dolichos tetragonolobus</name>
    <dbReference type="NCBI Taxonomy" id="3891"/>
    <lineage>
        <taxon>Eukaryota</taxon>
        <taxon>Viridiplantae</taxon>
        <taxon>Streptophyta</taxon>
        <taxon>Embryophyta</taxon>
        <taxon>Tracheophyta</taxon>
        <taxon>Spermatophyta</taxon>
        <taxon>Magnoliopsida</taxon>
        <taxon>eudicotyledons</taxon>
        <taxon>Gunneridae</taxon>
        <taxon>Pentapetalae</taxon>
        <taxon>rosids</taxon>
        <taxon>fabids</taxon>
        <taxon>Fabales</taxon>
        <taxon>Fabaceae</taxon>
        <taxon>Papilionoideae</taxon>
        <taxon>50 kb inversion clade</taxon>
        <taxon>NPAAA clade</taxon>
        <taxon>indigoferoid/millettioid clade</taxon>
        <taxon>Phaseoleae</taxon>
        <taxon>Psophocarpus</taxon>
    </lineage>
</organism>
<proteinExistence type="predicted"/>
<dbReference type="EMBL" id="JAYMYS010000005">
    <property type="protein sequence ID" value="KAK7392580.1"/>
    <property type="molecule type" value="Genomic_DNA"/>
</dbReference>
<keyword evidence="3" id="KW-1185">Reference proteome</keyword>
<protein>
    <submittedName>
        <fullName evidence="2">Uncharacterized protein</fullName>
    </submittedName>
</protein>
<feature type="region of interest" description="Disordered" evidence="1">
    <location>
        <begin position="1"/>
        <end position="41"/>
    </location>
</feature>